<accession>A0ABT0Q5S4</accession>
<proteinExistence type="predicted"/>
<feature type="non-terminal residue" evidence="2">
    <location>
        <position position="1"/>
    </location>
</feature>
<dbReference type="EMBL" id="JAMFMB010000024">
    <property type="protein sequence ID" value="MCL6285231.1"/>
    <property type="molecule type" value="Genomic_DNA"/>
</dbReference>
<evidence type="ECO:0000256" key="1">
    <source>
        <dbReference type="SAM" id="MobiDB-lite"/>
    </source>
</evidence>
<evidence type="ECO:0000313" key="2">
    <source>
        <dbReference type="EMBL" id="MCL6285231.1"/>
    </source>
</evidence>
<sequence length="75" mass="8545">DQNRRPMRQSQRFRLSNLRPMPLSFQSVSPSFQCVPGASAAPVKGVLSKAHGHRKRKNRDSAKIRKKRTTSIFIV</sequence>
<name>A0ABT0Q5S4_9RHOB</name>
<dbReference type="Proteomes" id="UP001203880">
    <property type="component" value="Unassembled WGS sequence"/>
</dbReference>
<protein>
    <submittedName>
        <fullName evidence="2">Uncharacterized protein</fullName>
    </submittedName>
</protein>
<feature type="compositionally biased region" description="Basic residues" evidence="1">
    <location>
        <begin position="50"/>
        <end position="69"/>
    </location>
</feature>
<dbReference type="RefSeq" id="WP_249711820.1">
    <property type="nucleotide sequence ID" value="NZ_JAMFMB010000024.1"/>
</dbReference>
<reference evidence="2" key="1">
    <citation type="submission" date="2022-05" db="EMBL/GenBank/DDBJ databases">
        <authorList>
            <person name="Park J.-S."/>
        </authorList>
    </citation>
    <scope>NUCLEOTIDE SEQUENCE</scope>
    <source>
        <strain evidence="2">2012CJ41-6</strain>
    </source>
</reference>
<organism evidence="2 3">
    <name type="scientific">Ruegeria spongiae</name>
    <dbReference type="NCBI Taxonomy" id="2942209"/>
    <lineage>
        <taxon>Bacteria</taxon>
        <taxon>Pseudomonadati</taxon>
        <taxon>Pseudomonadota</taxon>
        <taxon>Alphaproteobacteria</taxon>
        <taxon>Rhodobacterales</taxon>
        <taxon>Roseobacteraceae</taxon>
        <taxon>Ruegeria</taxon>
    </lineage>
</organism>
<feature type="region of interest" description="Disordered" evidence="1">
    <location>
        <begin position="48"/>
        <end position="75"/>
    </location>
</feature>
<keyword evidence="3" id="KW-1185">Reference proteome</keyword>
<evidence type="ECO:0000313" key="3">
    <source>
        <dbReference type="Proteomes" id="UP001203880"/>
    </source>
</evidence>
<gene>
    <name evidence="2" type="ORF">M3P21_17010</name>
</gene>
<comment type="caution">
    <text evidence="2">The sequence shown here is derived from an EMBL/GenBank/DDBJ whole genome shotgun (WGS) entry which is preliminary data.</text>
</comment>